<dbReference type="InterPro" id="IPR007960">
    <property type="entry name" value="TAS2R"/>
</dbReference>
<evidence type="ECO:0000256" key="10">
    <source>
        <dbReference type="ARBA" id="ARBA00023224"/>
    </source>
</evidence>
<evidence type="ECO:0000313" key="14">
    <source>
        <dbReference type="EMBL" id="KAG9467931.1"/>
    </source>
</evidence>
<organism evidence="14 15">
    <name type="scientific">Eleutherodactylus coqui</name>
    <name type="common">Puerto Rican coqui</name>
    <dbReference type="NCBI Taxonomy" id="57060"/>
    <lineage>
        <taxon>Eukaryota</taxon>
        <taxon>Metazoa</taxon>
        <taxon>Chordata</taxon>
        <taxon>Craniata</taxon>
        <taxon>Vertebrata</taxon>
        <taxon>Euteleostomi</taxon>
        <taxon>Amphibia</taxon>
        <taxon>Batrachia</taxon>
        <taxon>Anura</taxon>
        <taxon>Neobatrachia</taxon>
        <taxon>Hyloidea</taxon>
        <taxon>Eleutherodactylidae</taxon>
        <taxon>Eleutherodactylinae</taxon>
        <taxon>Eleutherodactylus</taxon>
        <taxon>Eleutherodactylus</taxon>
    </lineage>
</organism>
<proteinExistence type="inferred from homology"/>
<name>A0A8J6JQK5_ELECQ</name>
<keyword evidence="15" id="KW-1185">Reference proteome</keyword>
<evidence type="ECO:0000256" key="6">
    <source>
        <dbReference type="ARBA" id="ARBA00022989"/>
    </source>
</evidence>
<evidence type="ECO:0000256" key="4">
    <source>
        <dbReference type="ARBA" id="ARBA00022606"/>
    </source>
</evidence>
<evidence type="ECO:0000256" key="2">
    <source>
        <dbReference type="ARBA" id="ARBA00007376"/>
    </source>
</evidence>
<reference evidence="14" key="1">
    <citation type="thesis" date="2020" institute="ProQuest LLC" country="789 East Eisenhower Parkway, Ann Arbor, MI, USA">
        <title>Comparative Genomics and Chromosome Evolution.</title>
        <authorList>
            <person name="Mudd A.B."/>
        </authorList>
    </citation>
    <scope>NUCLEOTIDE SEQUENCE</scope>
    <source>
        <strain evidence="14">HN-11 Male</strain>
        <tissue evidence="14">Kidney and liver</tissue>
    </source>
</reference>
<evidence type="ECO:0000256" key="3">
    <source>
        <dbReference type="ARBA" id="ARBA00022480"/>
    </source>
</evidence>
<protein>
    <recommendedName>
        <fullName evidence="11">Taste receptor type 2 member 40</fullName>
    </recommendedName>
</protein>
<keyword evidence="7" id="KW-0297">G-protein coupled receptor</keyword>
<dbReference type="GO" id="GO:0016020">
    <property type="term" value="C:membrane"/>
    <property type="evidence" value="ECO:0007669"/>
    <property type="project" value="UniProtKB-SubCell"/>
</dbReference>
<keyword evidence="5 13" id="KW-0812">Transmembrane</keyword>
<feature type="transmembrane region" description="Helical" evidence="13">
    <location>
        <begin position="151"/>
        <end position="177"/>
    </location>
</feature>
<comment type="caution">
    <text evidence="14">The sequence shown here is derived from an EMBL/GenBank/DDBJ whole genome shotgun (WGS) entry which is preliminary data.</text>
</comment>
<dbReference type="GO" id="GO:0004930">
    <property type="term" value="F:G protein-coupled receptor activity"/>
    <property type="evidence" value="ECO:0007669"/>
    <property type="project" value="UniProtKB-KW"/>
</dbReference>
<comment type="similarity">
    <text evidence="2 12">Belongs to the G-protein coupled receptor T2R family.</text>
</comment>
<keyword evidence="3" id="KW-0919">Taste</keyword>
<evidence type="ECO:0000256" key="7">
    <source>
        <dbReference type="ARBA" id="ARBA00023040"/>
    </source>
</evidence>
<keyword evidence="10" id="KW-0807">Transducer</keyword>
<feature type="transmembrane region" description="Helical" evidence="13">
    <location>
        <begin position="103"/>
        <end position="122"/>
    </location>
</feature>
<dbReference type="Proteomes" id="UP000770717">
    <property type="component" value="Unassembled WGS sequence"/>
</dbReference>
<feature type="transmembrane region" description="Helical" evidence="13">
    <location>
        <begin position="61"/>
        <end position="82"/>
    </location>
</feature>
<dbReference type="GO" id="GO:0033038">
    <property type="term" value="F:bitter taste receptor activity"/>
    <property type="evidence" value="ECO:0007669"/>
    <property type="project" value="InterPro"/>
</dbReference>
<dbReference type="Pfam" id="PF05296">
    <property type="entry name" value="TAS2R"/>
    <property type="match status" value="2"/>
</dbReference>
<evidence type="ECO:0000313" key="15">
    <source>
        <dbReference type="Proteomes" id="UP000770717"/>
    </source>
</evidence>
<evidence type="ECO:0000256" key="5">
    <source>
        <dbReference type="ARBA" id="ARBA00022692"/>
    </source>
</evidence>
<dbReference type="EMBL" id="WNTK01001115">
    <property type="protein sequence ID" value="KAG9467931.1"/>
    <property type="molecule type" value="Genomic_DNA"/>
</dbReference>
<evidence type="ECO:0000256" key="8">
    <source>
        <dbReference type="ARBA" id="ARBA00023136"/>
    </source>
</evidence>
<keyword evidence="9" id="KW-0675">Receptor</keyword>
<evidence type="ECO:0000256" key="1">
    <source>
        <dbReference type="ARBA" id="ARBA00004141"/>
    </source>
</evidence>
<dbReference type="OrthoDB" id="8876749at2759"/>
<dbReference type="PANTHER" id="PTHR11394">
    <property type="entry name" value="TASTE RECEPTOR TYPE 2"/>
    <property type="match status" value="1"/>
</dbReference>
<evidence type="ECO:0000256" key="12">
    <source>
        <dbReference type="RuleBase" id="RU004423"/>
    </source>
</evidence>
<feature type="transmembrane region" description="Helical" evidence="13">
    <location>
        <begin position="7"/>
        <end position="33"/>
    </location>
</feature>
<dbReference type="PANTHER" id="PTHR11394:SF47">
    <property type="entry name" value="TASTE RECEPTOR TYPE 2 MEMBER 40"/>
    <property type="match status" value="1"/>
</dbReference>
<feature type="transmembrane region" description="Helical" evidence="13">
    <location>
        <begin position="197"/>
        <end position="218"/>
    </location>
</feature>
<comment type="subcellular location">
    <subcellularLocation>
        <location evidence="1">Membrane</location>
        <topology evidence="1">Multi-pass membrane protein</topology>
    </subcellularLocation>
</comment>
<keyword evidence="8 13" id="KW-0472">Membrane</keyword>
<evidence type="ECO:0000256" key="13">
    <source>
        <dbReference type="SAM" id="Phobius"/>
    </source>
</evidence>
<keyword evidence="4" id="KW-0716">Sensory transduction</keyword>
<sequence length="258" mass="29539">MEGEYSIQYLCLAFAVIFACILGLLIHSFIIAVNITDWMKGRPITTIDQILLYTLGSQEWYINYVTSCSLWLSTLLAVVFCLKISNFHNVLFVRVKTFVLHKVVSHYFLSTLFSILCCNRVWSKHILNSDLPFDSLKNASYNNPVSVAQSVYYMLGNILPFLFNCVSAITVLVSLCLNMTRVKSSGTLTTHLDTHCIAIKAIISCFISFSLQVFIYIYTMSRFFLIDALSFYVILHFFPAVHSIYLISITDKLRNQFF</sequence>
<evidence type="ECO:0000256" key="9">
    <source>
        <dbReference type="ARBA" id="ARBA00023170"/>
    </source>
</evidence>
<gene>
    <name evidence="14" type="ORF">GDO78_014031</name>
</gene>
<evidence type="ECO:0000256" key="11">
    <source>
        <dbReference type="ARBA" id="ARBA00044110"/>
    </source>
</evidence>
<keyword evidence="6 13" id="KW-1133">Transmembrane helix</keyword>
<accession>A0A8J6JQK5</accession>
<feature type="transmembrane region" description="Helical" evidence="13">
    <location>
        <begin position="224"/>
        <end position="247"/>
    </location>
</feature>
<dbReference type="AlphaFoldDB" id="A0A8J6JQK5"/>